<organism evidence="3 4">
    <name type="scientific">Puccinia sorghi</name>
    <dbReference type="NCBI Taxonomy" id="27349"/>
    <lineage>
        <taxon>Eukaryota</taxon>
        <taxon>Fungi</taxon>
        <taxon>Dikarya</taxon>
        <taxon>Basidiomycota</taxon>
        <taxon>Pucciniomycotina</taxon>
        <taxon>Pucciniomycetes</taxon>
        <taxon>Pucciniales</taxon>
        <taxon>Pucciniaceae</taxon>
        <taxon>Puccinia</taxon>
    </lineage>
</organism>
<dbReference type="OrthoDB" id="593519at2759"/>
<dbReference type="InterPro" id="IPR008948">
    <property type="entry name" value="L-Aspartase-like"/>
</dbReference>
<proteinExistence type="inferred from homology"/>
<dbReference type="PROSITE" id="PS00488">
    <property type="entry name" value="PAL_HISTIDASE"/>
    <property type="match status" value="1"/>
</dbReference>
<keyword evidence="2 3" id="KW-0456">Lyase</keyword>
<dbReference type="VEuPathDB" id="FungiDB:VP01_331g9"/>
<dbReference type="InterPro" id="IPR023144">
    <property type="entry name" value="Phe_NH3-lyase_shielding_dom_sf"/>
</dbReference>
<dbReference type="CDD" id="cd00332">
    <property type="entry name" value="PAL-HAL"/>
    <property type="match status" value="1"/>
</dbReference>
<dbReference type="AlphaFoldDB" id="A0A0L6UXD7"/>
<dbReference type="GO" id="GO:0016841">
    <property type="term" value="F:ammonia-lyase activity"/>
    <property type="evidence" value="ECO:0007669"/>
    <property type="project" value="InterPro"/>
</dbReference>
<dbReference type="Gene3D" id="1.20.200.10">
    <property type="entry name" value="Fumarase/aspartase (Central domain)"/>
    <property type="match status" value="1"/>
</dbReference>
<evidence type="ECO:0000256" key="2">
    <source>
        <dbReference type="RuleBase" id="RU003954"/>
    </source>
</evidence>
<dbReference type="InterPro" id="IPR001106">
    <property type="entry name" value="Aromatic_Lyase"/>
</dbReference>
<dbReference type="InterPro" id="IPR022313">
    <property type="entry name" value="Phe/His_NH3-lyase_AS"/>
</dbReference>
<dbReference type="InterPro" id="IPR024083">
    <property type="entry name" value="Fumarase/histidase_N"/>
</dbReference>
<dbReference type="EMBL" id="LAVV01008302">
    <property type="protein sequence ID" value="KNZ53174.1"/>
    <property type="molecule type" value="Genomic_DNA"/>
</dbReference>
<dbReference type="PANTHER" id="PTHR10362">
    <property type="entry name" value="HISTIDINE AMMONIA-LYASE"/>
    <property type="match status" value="1"/>
</dbReference>
<evidence type="ECO:0000313" key="4">
    <source>
        <dbReference type="Proteomes" id="UP000037035"/>
    </source>
</evidence>
<evidence type="ECO:0000256" key="1">
    <source>
        <dbReference type="ARBA" id="ARBA00007238"/>
    </source>
</evidence>
<name>A0A0L6UXD7_9BASI</name>
<dbReference type="Pfam" id="PF00221">
    <property type="entry name" value="Lyase_aromatic"/>
    <property type="match status" value="1"/>
</dbReference>
<evidence type="ECO:0000313" key="3">
    <source>
        <dbReference type="EMBL" id="KNZ53174.1"/>
    </source>
</evidence>
<dbReference type="GO" id="GO:0005737">
    <property type="term" value="C:cytoplasm"/>
    <property type="evidence" value="ECO:0007669"/>
    <property type="project" value="InterPro"/>
</dbReference>
<sequence length="762" mass="83500">MQLGIVSHRRADEIFFSREIILSVTDNTCTNASYNISQSALTHKLISPLISINAICKNPISIIIDGHSLSIEQVIQSTLSPISTQPSKNSVVAFALTKDEPTIDRINTSLQFMLERTNQSTYGVTTGFGAAATTRTHHVEALQISIVEHLLAGVTGLNLPLLANQLTPPIHPSQPLTHNIIPESIIRAAILIRINGLARFGSFSFFLAMPYVNGGHSAVRLELLNGLLNLLNHSITPLVPLRGTVSASGDLSPLAYVAGAICAHPDVYVIDRSLEVPRVMSSAECLEAHGITPLVLGPKEGLAIANGTAFSAAAASIAIFHTHILGLLSQVLTAMTVEAMVGQIGAFHPFIHQTARPHQGQVEAAKNIYELLQTSKLLDPSDRLSEHDFEQEKFKQILRQDRYPLRTAPQWLGPQLEDLLVAHQTIAKELNSTTDNPLVDVENGILHHGGNFQATSIATSMEKTRLAIAAIGKIMFAQLTELNNSFMNKGLPSCLNGHEPSTNYHTKGLDTSCASYCSELQYLASPVTTHVQSAESHNQSINSLAFISARKTLEAIEILKMLMASHLYCLCQALDLRVFELRFKDMLTGLFSQTVMESFGTSFSTSTMEWMLMQIIDRFWSRREVTASLDTEDRTKEGVEATVSVIVEAFEREKKPMPVGSVESYLRLSADRIISCLASLRTEGLDYKTVDYLGGTRPLYEFVRSSLNIPVRLGDVSQGHPGPTVGGMVDRIFCSFQFELLPADQPQRFLKVLLSLFDPPPS</sequence>
<dbReference type="SUPFAM" id="SSF48557">
    <property type="entry name" value="L-aspartase-like"/>
    <property type="match status" value="1"/>
</dbReference>
<comment type="caution">
    <text evidence="3">The sequence shown here is derived from an EMBL/GenBank/DDBJ whole genome shotgun (WGS) entry which is preliminary data.</text>
</comment>
<dbReference type="Gene3D" id="1.10.274.20">
    <property type="entry name" value="Phenylalanine ammonia-lyase 1, domain 3"/>
    <property type="match status" value="1"/>
</dbReference>
<dbReference type="Gene3D" id="1.10.275.10">
    <property type="entry name" value="Fumarase/aspartase (N-terminal domain)"/>
    <property type="match status" value="1"/>
</dbReference>
<dbReference type="STRING" id="27349.A0A0L6UXD7"/>
<dbReference type="GO" id="GO:0006559">
    <property type="term" value="P:L-phenylalanine catabolic process"/>
    <property type="evidence" value="ECO:0007669"/>
    <property type="project" value="InterPro"/>
</dbReference>
<dbReference type="NCBIfam" id="TIGR01226">
    <property type="entry name" value="phe_am_lyase"/>
    <property type="match status" value="1"/>
</dbReference>
<gene>
    <name evidence="3" type="ORF">VP01_331g9</name>
</gene>
<accession>A0A0L6UXD7</accession>
<reference evidence="3 4" key="1">
    <citation type="submission" date="2015-08" db="EMBL/GenBank/DDBJ databases">
        <title>Next Generation Sequencing and Analysis of the Genome of Puccinia sorghi L Schw, the Causal Agent of Maize Common Rust.</title>
        <authorList>
            <person name="Rochi L."/>
            <person name="Burguener G."/>
            <person name="Darino M."/>
            <person name="Turjanski A."/>
            <person name="Kreff E."/>
            <person name="Dieguez M.J."/>
            <person name="Sacco F."/>
        </authorList>
    </citation>
    <scope>NUCLEOTIDE SEQUENCE [LARGE SCALE GENOMIC DNA]</scope>
    <source>
        <strain evidence="3 4">RO10H11247</strain>
    </source>
</reference>
<keyword evidence="4" id="KW-1185">Reference proteome</keyword>
<comment type="similarity">
    <text evidence="1 2">Belongs to the PAL/histidase family.</text>
</comment>
<dbReference type="Proteomes" id="UP000037035">
    <property type="component" value="Unassembled WGS sequence"/>
</dbReference>
<protein>
    <submittedName>
        <fullName evidence="3">Phenylalanine ammonia-lyase</fullName>
    </submittedName>
</protein>
<dbReference type="InterPro" id="IPR005922">
    <property type="entry name" value="Phe_NH3-lyase"/>
</dbReference>